<comment type="caution">
    <text evidence="3">The sequence shown here is derived from an EMBL/GenBank/DDBJ whole genome shotgun (WGS) entry which is preliminary data.</text>
</comment>
<proteinExistence type="predicted"/>
<dbReference type="Proteomes" id="UP001597120">
    <property type="component" value="Unassembled WGS sequence"/>
</dbReference>
<sequence length="123" mass="13386">MSKKKSNKANKPDWNRKDEERRRQGLDDDAEFASEVAPFPAAPVKTEDDAGQVGNELETTRVLGWVALIAAIVSLFFLPTVLGPAAAVLGFITFLQGNRTMGAWSIVLGLASLFVALFLGPYY</sequence>
<keyword evidence="2" id="KW-0812">Transmembrane</keyword>
<evidence type="ECO:0000313" key="4">
    <source>
        <dbReference type="Proteomes" id="UP001597120"/>
    </source>
</evidence>
<keyword evidence="2" id="KW-1133">Transmembrane helix</keyword>
<keyword evidence="4" id="KW-1185">Reference proteome</keyword>
<evidence type="ECO:0008006" key="5">
    <source>
        <dbReference type="Google" id="ProtNLM"/>
    </source>
</evidence>
<feature type="region of interest" description="Disordered" evidence="1">
    <location>
        <begin position="1"/>
        <end position="51"/>
    </location>
</feature>
<feature type="compositionally biased region" description="Basic and acidic residues" evidence="1">
    <location>
        <begin position="10"/>
        <end position="26"/>
    </location>
</feature>
<dbReference type="EMBL" id="JBHTIU010000050">
    <property type="protein sequence ID" value="MFD0870596.1"/>
    <property type="molecule type" value="Genomic_DNA"/>
</dbReference>
<reference evidence="4" key="1">
    <citation type="journal article" date="2019" name="Int. J. Syst. Evol. Microbiol.">
        <title>The Global Catalogue of Microorganisms (GCM) 10K type strain sequencing project: providing services to taxonomists for standard genome sequencing and annotation.</title>
        <authorList>
            <consortium name="The Broad Institute Genomics Platform"/>
            <consortium name="The Broad Institute Genome Sequencing Center for Infectious Disease"/>
            <person name="Wu L."/>
            <person name="Ma J."/>
        </authorList>
    </citation>
    <scope>NUCLEOTIDE SEQUENCE [LARGE SCALE GENOMIC DNA]</scope>
    <source>
        <strain evidence="4">CCUG 57263</strain>
    </source>
</reference>
<gene>
    <name evidence="3" type="ORF">ACFQ03_15680</name>
</gene>
<protein>
    <recommendedName>
        <fullName evidence="5">DUF4190 domain-containing protein</fullName>
    </recommendedName>
</protein>
<evidence type="ECO:0000256" key="2">
    <source>
        <dbReference type="SAM" id="Phobius"/>
    </source>
</evidence>
<dbReference type="PANTHER" id="PTHR40040">
    <property type="entry name" value="SMALL HYDROPHOBIC PROTEIN-RELATED"/>
    <property type="match status" value="1"/>
</dbReference>
<evidence type="ECO:0000256" key="1">
    <source>
        <dbReference type="SAM" id="MobiDB-lite"/>
    </source>
</evidence>
<keyword evidence="2" id="KW-0472">Membrane</keyword>
<organism evidence="3 4">
    <name type="scientific">Paenibacillus residui</name>
    <dbReference type="NCBI Taxonomy" id="629724"/>
    <lineage>
        <taxon>Bacteria</taxon>
        <taxon>Bacillati</taxon>
        <taxon>Bacillota</taxon>
        <taxon>Bacilli</taxon>
        <taxon>Bacillales</taxon>
        <taxon>Paenibacillaceae</taxon>
        <taxon>Paenibacillus</taxon>
    </lineage>
</organism>
<dbReference type="RefSeq" id="WP_379289295.1">
    <property type="nucleotide sequence ID" value="NZ_JBHTIU010000050.1"/>
</dbReference>
<feature type="transmembrane region" description="Helical" evidence="2">
    <location>
        <begin position="62"/>
        <end position="95"/>
    </location>
</feature>
<feature type="transmembrane region" description="Helical" evidence="2">
    <location>
        <begin position="101"/>
        <end position="120"/>
    </location>
</feature>
<dbReference type="PANTHER" id="PTHR40040:SF1">
    <property type="entry name" value="MEMBRANE PROTEIN"/>
    <property type="match status" value="1"/>
</dbReference>
<dbReference type="InterPro" id="IPR055338">
    <property type="entry name" value="YqfX-like"/>
</dbReference>
<accession>A0ABW3DC88</accession>
<name>A0ABW3DC88_9BACL</name>
<evidence type="ECO:0000313" key="3">
    <source>
        <dbReference type="EMBL" id="MFD0870596.1"/>
    </source>
</evidence>